<accession>A0ABN1CNR0</accession>
<evidence type="ECO:0000313" key="2">
    <source>
        <dbReference type="Proteomes" id="UP001500729"/>
    </source>
</evidence>
<proteinExistence type="predicted"/>
<organism evidence="1 2">
    <name type="scientific">Saccharopolyspora erythraea</name>
    <name type="common">Streptomyces erythraeus</name>
    <dbReference type="NCBI Taxonomy" id="1836"/>
    <lineage>
        <taxon>Bacteria</taxon>
        <taxon>Bacillati</taxon>
        <taxon>Actinomycetota</taxon>
        <taxon>Actinomycetes</taxon>
        <taxon>Pseudonocardiales</taxon>
        <taxon>Pseudonocardiaceae</taxon>
        <taxon>Saccharopolyspora</taxon>
    </lineage>
</organism>
<comment type="caution">
    <text evidence="1">The sequence shown here is derived from an EMBL/GenBank/DDBJ whole genome shotgun (WGS) entry which is preliminary data.</text>
</comment>
<keyword evidence="2" id="KW-1185">Reference proteome</keyword>
<reference evidence="1 2" key="1">
    <citation type="journal article" date="2019" name="Int. J. Syst. Evol. Microbiol.">
        <title>The Global Catalogue of Microorganisms (GCM) 10K type strain sequencing project: providing services to taxonomists for standard genome sequencing and annotation.</title>
        <authorList>
            <consortium name="The Broad Institute Genomics Platform"/>
            <consortium name="The Broad Institute Genome Sequencing Center for Infectious Disease"/>
            <person name="Wu L."/>
            <person name="Ma J."/>
        </authorList>
    </citation>
    <scope>NUCLEOTIDE SEQUENCE [LARGE SCALE GENOMIC DNA]</scope>
    <source>
        <strain evidence="1 2">JCM 10303</strain>
    </source>
</reference>
<dbReference type="EMBL" id="BAAAGS010000011">
    <property type="protein sequence ID" value="GAA0522793.1"/>
    <property type="molecule type" value="Genomic_DNA"/>
</dbReference>
<dbReference type="Proteomes" id="UP001500729">
    <property type="component" value="Unassembled WGS sequence"/>
</dbReference>
<gene>
    <name evidence="1" type="ORF">GCM10009533_22540</name>
</gene>
<evidence type="ECO:0000313" key="1">
    <source>
        <dbReference type="EMBL" id="GAA0522793.1"/>
    </source>
</evidence>
<dbReference type="RefSeq" id="WP_009945288.1">
    <property type="nucleotide sequence ID" value="NZ_BAAAGS010000011.1"/>
</dbReference>
<name>A0ABN1CNR0_SACER</name>
<protein>
    <submittedName>
        <fullName evidence="1">Uncharacterized protein</fullName>
    </submittedName>
</protein>
<sequence length="73" mass="8448">MADTPPQQVKDKNYNLITVLQASLNNVWLMETYIQDAEKDGDEELARWLRKIQENNQKASEQGKEMLVKRLAG</sequence>